<evidence type="ECO:0000256" key="2">
    <source>
        <dbReference type="ARBA" id="ARBA00022741"/>
    </source>
</evidence>
<keyword evidence="4 6" id="KW-0717">Septation</keyword>
<dbReference type="GO" id="GO:0032153">
    <property type="term" value="C:cell division site"/>
    <property type="evidence" value="ECO:0007669"/>
    <property type="project" value="UniProtKB-UniRule"/>
</dbReference>
<keyword evidence="10" id="KW-1185">Reference proteome</keyword>
<dbReference type="InterPro" id="IPR045061">
    <property type="entry name" value="FtsZ/CetZ"/>
</dbReference>
<proteinExistence type="inferred from homology"/>
<dbReference type="EMBL" id="NXLT01000002">
    <property type="protein sequence ID" value="RDU67999.1"/>
    <property type="molecule type" value="Genomic_DNA"/>
</dbReference>
<organism evidence="9 10">
    <name type="scientific">Helicobacter equorum</name>
    <dbReference type="NCBI Taxonomy" id="361872"/>
    <lineage>
        <taxon>Bacteria</taxon>
        <taxon>Pseudomonadati</taxon>
        <taxon>Campylobacterota</taxon>
        <taxon>Epsilonproteobacteria</taxon>
        <taxon>Campylobacterales</taxon>
        <taxon>Helicobacteraceae</taxon>
        <taxon>Helicobacter</taxon>
    </lineage>
</organism>
<keyword evidence="3 4" id="KW-0342">GTP-binding</keyword>
<dbReference type="InterPro" id="IPR018316">
    <property type="entry name" value="Tubulin/FtsZ_2-layer-sand-dom"/>
</dbReference>
<comment type="subunit">
    <text evidence="4">Homodimer. Polymerizes to form a dynamic ring structure in a strictly GTP-dependent manner. Interacts directly with several other division proteins.</text>
</comment>
<keyword evidence="4 6" id="KW-0131">Cell cycle</keyword>
<evidence type="ECO:0000313" key="9">
    <source>
        <dbReference type="EMBL" id="RDU67999.1"/>
    </source>
</evidence>
<dbReference type="GO" id="GO:0051258">
    <property type="term" value="P:protein polymerization"/>
    <property type="evidence" value="ECO:0007669"/>
    <property type="project" value="UniProtKB-UniRule"/>
</dbReference>
<dbReference type="Pfam" id="PF12327">
    <property type="entry name" value="FtsZ_C"/>
    <property type="match status" value="1"/>
</dbReference>
<evidence type="ECO:0000256" key="4">
    <source>
        <dbReference type="HAMAP-Rule" id="MF_00909"/>
    </source>
</evidence>
<dbReference type="InterPro" id="IPR003008">
    <property type="entry name" value="Tubulin_FtsZ_GTPase"/>
</dbReference>
<dbReference type="SUPFAM" id="SSF55307">
    <property type="entry name" value="Tubulin C-terminal domain-like"/>
    <property type="match status" value="1"/>
</dbReference>
<feature type="domain" description="Tubulin/FtsZ 2-layer sandwich" evidence="8">
    <location>
        <begin position="221"/>
        <end position="340"/>
    </location>
</feature>
<feature type="binding site" evidence="4">
    <location>
        <begin position="121"/>
        <end position="123"/>
    </location>
    <ligand>
        <name>GTP</name>
        <dbReference type="ChEBI" id="CHEBI:37565"/>
    </ligand>
</feature>
<dbReference type="OrthoDB" id="9813375at2"/>
<feature type="binding site" evidence="4">
    <location>
        <position position="156"/>
    </location>
    <ligand>
        <name>GTP</name>
        <dbReference type="ChEBI" id="CHEBI:37565"/>
    </ligand>
</feature>
<dbReference type="SUPFAM" id="SSF52490">
    <property type="entry name" value="Tubulin nucleotide-binding domain-like"/>
    <property type="match status" value="1"/>
</dbReference>
<dbReference type="InterPro" id="IPR036525">
    <property type="entry name" value="Tubulin/FtsZ_GTPase_sf"/>
</dbReference>
<dbReference type="InterPro" id="IPR020805">
    <property type="entry name" value="Cell_div_FtsZ_CS"/>
</dbReference>
<dbReference type="GO" id="GO:0005525">
    <property type="term" value="F:GTP binding"/>
    <property type="evidence" value="ECO:0007669"/>
    <property type="project" value="UniProtKB-UniRule"/>
</dbReference>
<dbReference type="SMART" id="SM00864">
    <property type="entry name" value="Tubulin"/>
    <property type="match status" value="1"/>
</dbReference>
<evidence type="ECO:0000256" key="5">
    <source>
        <dbReference type="NCBIfam" id="TIGR00065"/>
    </source>
</evidence>
<comment type="subcellular location">
    <subcellularLocation>
        <location evidence="4">Cytoplasm</location>
    </subcellularLocation>
    <text evidence="4">Assembles at midcell at the inner surface of the cytoplasmic membrane.</text>
</comment>
<feature type="binding site" evidence="4">
    <location>
        <position position="198"/>
    </location>
    <ligand>
        <name>GTP</name>
        <dbReference type="ChEBI" id="CHEBI:37565"/>
    </ligand>
</feature>
<feature type="domain" description="Tubulin/FtsZ GTPase" evidence="7">
    <location>
        <begin position="25"/>
        <end position="217"/>
    </location>
</feature>
<keyword evidence="4" id="KW-0963">Cytoplasm</keyword>
<reference evidence="9 10" key="1">
    <citation type="submission" date="2018-04" db="EMBL/GenBank/DDBJ databases">
        <title>Novel Campyloabacter and Helicobacter Species and Strains.</title>
        <authorList>
            <person name="Mannion A.J."/>
            <person name="Shen Z."/>
            <person name="Fox J.G."/>
        </authorList>
    </citation>
    <scope>NUCLEOTIDE SEQUENCE [LARGE SCALE GENOMIC DNA]</scope>
    <source>
        <strain evidence="9 10">MIT 12-6600</strain>
    </source>
</reference>
<dbReference type="Gene3D" id="3.40.50.1440">
    <property type="entry name" value="Tubulin/FtsZ, GTPase domain"/>
    <property type="match status" value="1"/>
</dbReference>
<comment type="caution">
    <text evidence="9">The sequence shown here is derived from an EMBL/GenBank/DDBJ whole genome shotgun (WGS) entry which is preliminary data.</text>
</comment>
<evidence type="ECO:0000256" key="1">
    <source>
        <dbReference type="ARBA" id="ARBA00009690"/>
    </source>
</evidence>
<dbReference type="GO" id="GO:0043093">
    <property type="term" value="P:FtsZ-dependent cytokinesis"/>
    <property type="evidence" value="ECO:0007669"/>
    <property type="project" value="UniProtKB-UniRule"/>
</dbReference>
<dbReference type="SMART" id="SM00865">
    <property type="entry name" value="Tubulin_C"/>
    <property type="match status" value="1"/>
</dbReference>
<feature type="binding site" evidence="4">
    <location>
        <position position="152"/>
    </location>
    <ligand>
        <name>GTP</name>
        <dbReference type="ChEBI" id="CHEBI:37565"/>
    </ligand>
</feature>
<dbReference type="PROSITE" id="PS01135">
    <property type="entry name" value="FTSZ_2"/>
    <property type="match status" value="1"/>
</dbReference>
<gene>
    <name evidence="4" type="primary">ftsZ</name>
    <name evidence="9" type="ORF">CQA54_03525</name>
</gene>
<dbReference type="InterPro" id="IPR008280">
    <property type="entry name" value="Tub_FtsZ_C"/>
</dbReference>
<protein>
    <recommendedName>
        <fullName evidence="4 5">Cell division protein FtsZ</fullName>
    </recommendedName>
</protein>
<dbReference type="GO" id="GO:0000917">
    <property type="term" value="P:division septum assembly"/>
    <property type="evidence" value="ECO:0007669"/>
    <property type="project" value="UniProtKB-KW"/>
</dbReference>
<dbReference type="InterPro" id="IPR000158">
    <property type="entry name" value="Cell_div_FtsZ"/>
</dbReference>
<dbReference type="PRINTS" id="PR00423">
    <property type="entry name" value="CELLDVISFTSZ"/>
</dbReference>
<evidence type="ECO:0000259" key="8">
    <source>
        <dbReference type="SMART" id="SM00865"/>
    </source>
</evidence>
<dbReference type="InterPro" id="IPR024757">
    <property type="entry name" value="FtsZ_C"/>
</dbReference>
<evidence type="ECO:0000256" key="6">
    <source>
        <dbReference type="RuleBase" id="RU000631"/>
    </source>
</evidence>
<sequence length="388" mass="41282">MVMESNILDIQELGSDVITNGQIGSIAVIGVGGGGCNTINYLISHGIQQEVTLIAANTDAQHLKHNKARIKLQLGKKTTNGLGAGTNPEQGKKAAVESEEEIRELLKNYDIIFIATGLGGGTGTGAAPVIAKIMRETGALVISIATTPFRYEGKRRAKVAEAGKKELKAESDCIIIIPNDRISSKGGIGNRDAMAKVDSVLANAVKGLANIILGGDGESNINIDFSDVSAVMKSRGLAVMGMGEAQGANAANQALSNALSSEMMGNVNVTNAQGILVCLEIHPDYPREEMEEVLDRIGEYETDETIYKCGIYTNESFSDDFVRITFIATGFADEVVEASVAQESVENLKMTSASASPTHQSREIRRVSGDGITEVHYDIPTFMRQGQD</sequence>
<dbReference type="GO" id="GO:0003924">
    <property type="term" value="F:GTPase activity"/>
    <property type="evidence" value="ECO:0007669"/>
    <property type="project" value="UniProtKB-UniRule"/>
</dbReference>
<dbReference type="Pfam" id="PF00091">
    <property type="entry name" value="Tubulin"/>
    <property type="match status" value="1"/>
</dbReference>
<comment type="function">
    <text evidence="4 6">Essential cell division protein that forms a contractile ring structure (Z ring) at the future cell division site. The regulation of the ring assembly controls the timing and the location of cell division. One of the functions of the FtsZ ring is to recruit other cell division proteins to the septum to produce a new cell wall between the dividing cells. Binds GTP and shows GTPase activity.</text>
</comment>
<evidence type="ECO:0000259" key="7">
    <source>
        <dbReference type="SMART" id="SM00864"/>
    </source>
</evidence>
<feature type="binding site" evidence="4">
    <location>
        <begin position="33"/>
        <end position="37"/>
    </location>
    <ligand>
        <name>GTP</name>
        <dbReference type="ChEBI" id="CHEBI:37565"/>
    </ligand>
</feature>
<accession>A0A3D8IRV8</accession>
<dbReference type="HAMAP" id="MF_00909">
    <property type="entry name" value="FtsZ"/>
    <property type="match status" value="1"/>
</dbReference>
<keyword evidence="4 6" id="KW-0132">Cell division</keyword>
<evidence type="ECO:0000313" key="10">
    <source>
        <dbReference type="Proteomes" id="UP000256514"/>
    </source>
</evidence>
<dbReference type="AlphaFoldDB" id="A0A3D8IRV8"/>
<comment type="similarity">
    <text evidence="1 4 6">Belongs to the FtsZ family.</text>
</comment>
<evidence type="ECO:0000256" key="3">
    <source>
        <dbReference type="ARBA" id="ARBA00023134"/>
    </source>
</evidence>
<dbReference type="CDD" id="cd02201">
    <property type="entry name" value="FtsZ_type1"/>
    <property type="match status" value="1"/>
</dbReference>
<keyword evidence="2 4" id="KW-0547">Nucleotide-binding</keyword>
<dbReference type="PANTHER" id="PTHR30314">
    <property type="entry name" value="CELL DIVISION PROTEIN FTSZ-RELATED"/>
    <property type="match status" value="1"/>
</dbReference>
<dbReference type="PANTHER" id="PTHR30314:SF3">
    <property type="entry name" value="MITOCHONDRIAL DIVISION PROTEIN FSZA"/>
    <property type="match status" value="1"/>
</dbReference>
<name>A0A3D8IRV8_9HELI</name>
<dbReference type="Proteomes" id="UP000256514">
    <property type="component" value="Unassembled WGS sequence"/>
</dbReference>
<dbReference type="GO" id="GO:0005737">
    <property type="term" value="C:cytoplasm"/>
    <property type="evidence" value="ECO:0007669"/>
    <property type="project" value="UniProtKB-SubCell"/>
</dbReference>
<dbReference type="NCBIfam" id="TIGR00065">
    <property type="entry name" value="ftsZ"/>
    <property type="match status" value="1"/>
</dbReference>